<feature type="domain" description="FAD-binding" evidence="3">
    <location>
        <begin position="16"/>
        <end position="348"/>
    </location>
</feature>
<protein>
    <submittedName>
        <fullName evidence="4">2-polyprenyl-6-methoxyphenol hydroxylase</fullName>
    </submittedName>
</protein>
<sequence>MSIPDQNSSPGAAPLRVACIGGGPGGLFSAIALAQTVPGSTIDVFERNNESDVFGFGVVFSDATLDNVDRVDPVLRDALAEHGRHWDTIEVRSKGVSTSAGGNGMSAVHRRVLLGALQDRATELGARLHFSTTVDVDALDAGGEYDLIIAADGANSASRERFVDELGHSVDEAAVKFIWFGTTFQFDGLTFLHKQSEHGNFAVHAYPIGSDLSTFIVETDEGTWRRAGLDGFDMSTPPGQSDLVSQRYLEELFADQIDGHPLVANNSRWANFRTRRTRRWHARAAQGTPVVVLGDAVHTAHFSVGSGTKMAMEDAAVLAQTVADHRGDLDAALAAFEDIRRPQVAKIQDSAMPSLSWWDHFGEYYRALEPWQFGFHFFSRAISAEKMRVRDPRFVSDAERAWNTQHGATPLDTPLAIGAVTLGSRLLQITEFSNDSLHFSDGTTSVVAETSTGEPDVAAIFTAPDADRTSLDVVTRTELDELCAQKPVAVAVRGGTALSRVLCAEHIRFTHRIPVIVVDQPTSLRARRAVDERDCAATLILSGRADAVAFEPTADAHPRVLTSAEVAK</sequence>
<name>A0A076EZX1_RHOOP</name>
<dbReference type="EMBL" id="CP008948">
    <property type="protein sequence ID" value="AII10777.1"/>
    <property type="molecule type" value="Genomic_DNA"/>
</dbReference>
<keyword evidence="2" id="KW-0520">NAD</keyword>
<geneLocation type="plasmid" evidence="4 5">
    <name>pPDG1</name>
</geneLocation>
<accession>A0A076EZX1</accession>
<keyword evidence="4" id="KW-0614">Plasmid</keyword>
<dbReference type="GO" id="GO:0071949">
    <property type="term" value="F:FAD binding"/>
    <property type="evidence" value="ECO:0007669"/>
    <property type="project" value="InterPro"/>
</dbReference>
<dbReference type="Proteomes" id="UP000028488">
    <property type="component" value="Plasmid pPDG1"/>
</dbReference>
<dbReference type="PANTHER" id="PTHR43476:SF4">
    <property type="entry name" value="BLR0106 PROTEIN"/>
    <property type="match status" value="1"/>
</dbReference>
<dbReference type="Gene3D" id="3.50.50.60">
    <property type="entry name" value="FAD/NAD(P)-binding domain"/>
    <property type="match status" value="1"/>
</dbReference>
<dbReference type="InterPro" id="IPR002938">
    <property type="entry name" value="FAD-bd"/>
</dbReference>
<organism evidence="4 5">
    <name type="scientific">Rhodococcus opacus</name>
    <name type="common">Nocardia opaca</name>
    <dbReference type="NCBI Taxonomy" id="37919"/>
    <lineage>
        <taxon>Bacteria</taxon>
        <taxon>Bacillati</taxon>
        <taxon>Actinomycetota</taxon>
        <taxon>Actinomycetes</taxon>
        <taxon>Mycobacteriales</taxon>
        <taxon>Nocardiaceae</taxon>
        <taxon>Rhodococcus</taxon>
    </lineage>
</organism>
<dbReference type="GO" id="GO:0016491">
    <property type="term" value="F:oxidoreductase activity"/>
    <property type="evidence" value="ECO:0007669"/>
    <property type="project" value="UniProtKB-KW"/>
</dbReference>
<dbReference type="PANTHER" id="PTHR43476">
    <property type="entry name" value="3-(3-HYDROXY-PHENYL)PROPIONATE/3-HYDROXYCINNAMIC ACID HYDROXYLASE"/>
    <property type="match status" value="1"/>
</dbReference>
<dbReference type="InterPro" id="IPR036188">
    <property type="entry name" value="FAD/NAD-bd_sf"/>
</dbReference>
<evidence type="ECO:0000256" key="2">
    <source>
        <dbReference type="ARBA" id="ARBA00023027"/>
    </source>
</evidence>
<dbReference type="SUPFAM" id="SSF51905">
    <property type="entry name" value="FAD/NAD(P)-binding domain"/>
    <property type="match status" value="1"/>
</dbReference>
<dbReference type="RefSeq" id="WP_128642886.1">
    <property type="nucleotide sequence ID" value="NZ_CP008948.1"/>
</dbReference>
<gene>
    <name evidence="4" type="ORF">EP51_42045</name>
</gene>
<evidence type="ECO:0000313" key="5">
    <source>
        <dbReference type="Proteomes" id="UP000028488"/>
    </source>
</evidence>
<keyword evidence="1" id="KW-0560">Oxidoreductase</keyword>
<proteinExistence type="predicted"/>
<evidence type="ECO:0000313" key="4">
    <source>
        <dbReference type="EMBL" id="AII10777.1"/>
    </source>
</evidence>
<reference evidence="4 5" key="1">
    <citation type="submission" date="2014-07" db="EMBL/GenBank/DDBJ databases">
        <title>Genome Sequence of Rhodococcus opacus Strain R7, a Biodegrader of Mono- and Polycyclic Aromatic Hydrocarbons.</title>
        <authorList>
            <person name="Di Gennaro P."/>
            <person name="Zampolli J."/>
            <person name="Presti I."/>
            <person name="Cappelletti M."/>
            <person name="D'Ursi P."/>
            <person name="Orro A."/>
            <person name="Mezzelani A."/>
            <person name="Milanesi L."/>
        </authorList>
    </citation>
    <scope>NUCLEOTIDE SEQUENCE [LARGE SCALE GENOMIC DNA]</scope>
    <source>
        <strain evidence="4 5">R7</strain>
        <plasmid evidence="4">pPDG1</plasmid>
    </source>
</reference>
<evidence type="ECO:0000256" key="1">
    <source>
        <dbReference type="ARBA" id="ARBA00023002"/>
    </source>
</evidence>
<dbReference type="Pfam" id="PF01494">
    <property type="entry name" value="FAD_binding_3"/>
    <property type="match status" value="1"/>
</dbReference>
<dbReference type="AlphaFoldDB" id="A0A076EZX1"/>
<dbReference type="PRINTS" id="PR00420">
    <property type="entry name" value="RNGMNOXGNASE"/>
</dbReference>
<dbReference type="Gene3D" id="3.30.9.20">
    <property type="match status" value="1"/>
</dbReference>
<evidence type="ECO:0000259" key="3">
    <source>
        <dbReference type="Pfam" id="PF01494"/>
    </source>
</evidence>
<dbReference type="InterPro" id="IPR050631">
    <property type="entry name" value="PheA/TfdB_FAD_monoxygenase"/>
</dbReference>